<protein>
    <submittedName>
        <fullName evidence="2">Uncharacterized protein</fullName>
    </submittedName>
</protein>
<feature type="compositionally biased region" description="Basic and acidic residues" evidence="1">
    <location>
        <begin position="389"/>
        <end position="401"/>
    </location>
</feature>
<organism evidence="2 3">
    <name type="scientific">Purpureocillium lilacinum</name>
    <name type="common">Paecilomyces lilacinus</name>
    <dbReference type="NCBI Taxonomy" id="33203"/>
    <lineage>
        <taxon>Eukaryota</taxon>
        <taxon>Fungi</taxon>
        <taxon>Dikarya</taxon>
        <taxon>Ascomycota</taxon>
        <taxon>Pezizomycotina</taxon>
        <taxon>Sordariomycetes</taxon>
        <taxon>Hypocreomycetidae</taxon>
        <taxon>Hypocreales</taxon>
        <taxon>Ophiocordycipitaceae</taxon>
        <taxon>Purpureocillium</taxon>
    </lineage>
</organism>
<evidence type="ECO:0000256" key="1">
    <source>
        <dbReference type="SAM" id="MobiDB-lite"/>
    </source>
</evidence>
<feature type="compositionally biased region" description="Polar residues" evidence="1">
    <location>
        <begin position="379"/>
        <end position="388"/>
    </location>
</feature>
<dbReference type="AlphaFoldDB" id="A0A2U3E3D4"/>
<evidence type="ECO:0000313" key="2">
    <source>
        <dbReference type="EMBL" id="PWI68999.1"/>
    </source>
</evidence>
<accession>A0A2U3E3D4</accession>
<name>A0A2U3E3D4_PURLI</name>
<feature type="region of interest" description="Disordered" evidence="1">
    <location>
        <begin position="300"/>
        <end position="482"/>
    </location>
</feature>
<dbReference type="Proteomes" id="UP000245956">
    <property type="component" value="Unassembled WGS sequence"/>
</dbReference>
<gene>
    <name evidence="2" type="ORF">PCL_01384</name>
</gene>
<reference evidence="2 3" key="1">
    <citation type="journal article" date="2016" name="Front. Microbiol.">
        <title>Genome and transcriptome sequences reveal the specific parasitism of the nematophagous Purpureocillium lilacinum 36-1.</title>
        <authorList>
            <person name="Xie J."/>
            <person name="Li S."/>
            <person name="Mo C."/>
            <person name="Xiao X."/>
            <person name="Peng D."/>
            <person name="Wang G."/>
            <person name="Xiao Y."/>
        </authorList>
    </citation>
    <scope>NUCLEOTIDE SEQUENCE [LARGE SCALE GENOMIC DNA]</scope>
    <source>
        <strain evidence="2 3">36-1</strain>
    </source>
</reference>
<dbReference type="EMBL" id="LCWV01000013">
    <property type="protein sequence ID" value="PWI68999.1"/>
    <property type="molecule type" value="Genomic_DNA"/>
</dbReference>
<comment type="caution">
    <text evidence="2">The sequence shown here is derived from an EMBL/GenBank/DDBJ whole genome shotgun (WGS) entry which is preliminary data.</text>
</comment>
<evidence type="ECO:0000313" key="3">
    <source>
        <dbReference type="Proteomes" id="UP000245956"/>
    </source>
</evidence>
<sequence>MRASRLASLRRCARLPPCALSRPRRDQSRGWLNVRLIGAAAALRKLRCRPDGDCFSILAALAVPVAQAWLSSASALENGPISDCPLKRLEVQGDAKVRVYGVGTTATSLTLTIKHDRTESSDKLLLVVNAGLRTVMSITLSDLLSPGVGAITVARHFQAMTVRISQQGYEVRAFFDAGRDLELAAHTLSRLGFPVTEDAESTQSLLSDHFSAGFVPGPRLSSITLIPGVDTFGSASHDLVPSSPVNPASPGVSQAGTLDARIFGPQSAYAAPLTNHMQSETAVQRFSPYNLFASKQSELYRPPVGSPLRNSFSPDDAGSQRRHLSPVLDNWAQPPRSMSMSMASPSFPEPSSSFGSHGSYASSEASAGGEMPSAPSLEPQRNASVSSHESQDTMPERRDLPFVRAAATKSAVKPQRKKASTQPLPKPTESAERVRKRKQPVNKKQSQARVASRKNPARAAKMLSTPPSVVADQPGGGDGGFDPSPLEPATTVVVAEPSVVRRVCTMTFALLDQYEADVSRGCDKGLCVRFYLERLQGMRRDFWLRQLMGAAEHGRGPLAEPAMLCRATVLH</sequence>
<proteinExistence type="predicted"/>
<feature type="compositionally biased region" description="Low complexity" evidence="1">
    <location>
        <begin position="337"/>
        <end position="374"/>
    </location>
</feature>